<sequence>MIPTDHPRYAALVVREHLAEAMRTGIVAPEGLIAQGRGEAFDYLLGERTTASAARAEIDAAAMLLAARRPVISVNGNTAALSAHQLADLQEASGALVEVNLFHRTEERMQRITALLEEHGVDVLAGAPERLIPLSHDRALCLPDGIGAADLVLVPLEDGDRCAALRQMGKAVIAVDLNPLSRTAQTATLPVIDEVRRAVPAIAAACRTMTPAAARERACGVDGKRYLKEALAVIAARLEEMGHALE</sequence>
<comment type="pathway">
    <text evidence="5">Cofactor biosynthesis; coenzyme A biosynthesis.</text>
</comment>
<keyword evidence="1 5" id="KW-0436">Ligase</keyword>
<dbReference type="InterPro" id="IPR038138">
    <property type="entry name" value="PPS/PS_sf"/>
</dbReference>
<dbReference type="HAMAP" id="MF_02224">
    <property type="entry name" value="PPS"/>
    <property type="match status" value="1"/>
</dbReference>
<feature type="binding site" evidence="5">
    <location>
        <position position="37"/>
    </location>
    <ligand>
        <name>ATP</name>
        <dbReference type="ChEBI" id="CHEBI:30616"/>
    </ligand>
</feature>
<evidence type="ECO:0000256" key="4">
    <source>
        <dbReference type="ARBA" id="ARBA00022993"/>
    </source>
</evidence>
<comment type="subunit">
    <text evidence="5">Homodimer.</text>
</comment>
<dbReference type="PANTHER" id="PTHR40695">
    <property type="entry name" value="4-PHOSPHOPANTOATE--BETA-ALANINE LIGASE"/>
    <property type="match status" value="1"/>
</dbReference>
<dbReference type="UniPathway" id="UPA00241"/>
<comment type="similarity">
    <text evidence="5">Belongs to the archaeal phosphopantothenate synthetase family.</text>
</comment>
<protein>
    <recommendedName>
        <fullName evidence="5">4-phosphopantoate--beta-alanine ligase</fullName>
        <ecNumber evidence="5">6.3.2.36</ecNumber>
    </recommendedName>
    <alternativeName>
        <fullName evidence="5">Phosphopantothenate synthetase</fullName>
        <shortName evidence="5">PPS</shortName>
    </alternativeName>
</protein>
<dbReference type="Pfam" id="PF02006">
    <property type="entry name" value="PPS_PS"/>
    <property type="match status" value="1"/>
</dbReference>
<dbReference type="NCBIfam" id="NF010324">
    <property type="entry name" value="PRK13761.1"/>
    <property type="match status" value="1"/>
</dbReference>
<evidence type="ECO:0000256" key="5">
    <source>
        <dbReference type="HAMAP-Rule" id="MF_02224"/>
    </source>
</evidence>
<gene>
    <name evidence="6" type="ORF">ENN52_04050</name>
</gene>
<evidence type="ECO:0000256" key="2">
    <source>
        <dbReference type="ARBA" id="ARBA00022741"/>
    </source>
</evidence>
<comment type="caution">
    <text evidence="5">Lacks conserved residue(s) required for the propagation of feature annotation.</text>
</comment>
<comment type="catalytic activity">
    <reaction evidence="5">
        <text>(R)-4-phosphopantoate + beta-alanine + ATP = (R)-4'-phosphopantothenate + AMP + diphosphate + H(+)</text>
        <dbReference type="Rhea" id="RHEA:27930"/>
        <dbReference type="ChEBI" id="CHEBI:10986"/>
        <dbReference type="ChEBI" id="CHEBI:15378"/>
        <dbReference type="ChEBI" id="CHEBI:30616"/>
        <dbReference type="ChEBI" id="CHEBI:33019"/>
        <dbReference type="ChEBI" id="CHEBI:57966"/>
        <dbReference type="ChEBI" id="CHEBI:61294"/>
        <dbReference type="ChEBI" id="CHEBI:456215"/>
        <dbReference type="EC" id="6.3.2.36"/>
    </reaction>
</comment>
<dbReference type="PANTHER" id="PTHR40695:SF1">
    <property type="entry name" value="4-PHOSPHOPANTOATE--BETA-ALANINE LIGASE"/>
    <property type="match status" value="1"/>
</dbReference>
<dbReference type="GO" id="GO:0016881">
    <property type="term" value="F:acid-amino acid ligase activity"/>
    <property type="evidence" value="ECO:0007669"/>
    <property type="project" value="UniProtKB-UniRule"/>
</dbReference>
<comment type="function">
    <text evidence="5">Catalyzes the condensation of (R)-4-phosphopantoate and beta-alanine to 4'-phosphopantothenate in the CoA biosynthesis pathway.</text>
</comment>
<evidence type="ECO:0000256" key="3">
    <source>
        <dbReference type="ARBA" id="ARBA00022840"/>
    </source>
</evidence>
<dbReference type="EC" id="6.3.2.36" evidence="5"/>
<organism evidence="6">
    <name type="scientific">Methanofollis liminatans</name>
    <dbReference type="NCBI Taxonomy" id="2201"/>
    <lineage>
        <taxon>Archaea</taxon>
        <taxon>Methanobacteriati</taxon>
        <taxon>Methanobacteriota</taxon>
        <taxon>Stenosarchaea group</taxon>
        <taxon>Methanomicrobia</taxon>
        <taxon>Methanomicrobiales</taxon>
        <taxon>Methanomicrobiaceae</taxon>
        <taxon>Methanofollis</taxon>
    </lineage>
</organism>
<name>A0A831PNW0_9EURY</name>
<dbReference type="GO" id="GO:0015937">
    <property type="term" value="P:coenzyme A biosynthetic process"/>
    <property type="evidence" value="ECO:0007669"/>
    <property type="project" value="UniProtKB-UniRule"/>
</dbReference>
<evidence type="ECO:0000256" key="1">
    <source>
        <dbReference type="ARBA" id="ARBA00022598"/>
    </source>
</evidence>
<reference evidence="6" key="1">
    <citation type="journal article" date="2020" name="mSystems">
        <title>Genome- and Community-Level Interaction Insights into Carbon Utilization and Element Cycling Functions of Hydrothermarchaeota in Hydrothermal Sediment.</title>
        <authorList>
            <person name="Zhou Z."/>
            <person name="Liu Y."/>
            <person name="Xu W."/>
            <person name="Pan J."/>
            <person name="Luo Z.H."/>
            <person name="Li M."/>
        </authorList>
    </citation>
    <scope>NUCLEOTIDE SEQUENCE</scope>
    <source>
        <strain evidence="6">SpSt-1183</strain>
    </source>
</reference>
<dbReference type="GO" id="GO:0005524">
    <property type="term" value="F:ATP binding"/>
    <property type="evidence" value="ECO:0007669"/>
    <property type="project" value="UniProtKB-KW"/>
</dbReference>
<feature type="binding site" evidence="5">
    <location>
        <begin position="182"/>
        <end position="183"/>
    </location>
    <ligand>
        <name>ATP</name>
        <dbReference type="ChEBI" id="CHEBI:30616"/>
    </ligand>
</feature>
<dbReference type="EMBL" id="DSBY01000169">
    <property type="protein sequence ID" value="HDS63289.1"/>
    <property type="molecule type" value="Genomic_DNA"/>
</dbReference>
<feature type="binding site" evidence="5">
    <location>
        <position position="15"/>
    </location>
    <ligand>
        <name>ATP</name>
        <dbReference type="ChEBI" id="CHEBI:30616"/>
    </ligand>
</feature>
<dbReference type="NCBIfam" id="NF041123">
    <property type="entry name" value="phpantohe_syn_Arch"/>
    <property type="match status" value="1"/>
</dbReference>
<dbReference type="AlphaFoldDB" id="A0A831PNW0"/>
<dbReference type="Gene3D" id="3.40.50.12640">
    <property type="entry name" value="Phosphopantoate/pantothenate synthetase"/>
    <property type="match status" value="1"/>
</dbReference>
<keyword evidence="4 5" id="KW-0173">Coenzyme A biosynthesis</keyword>
<proteinExistence type="inferred from homology"/>
<keyword evidence="2 5" id="KW-0547">Nucleotide-binding</keyword>
<dbReference type="Proteomes" id="UP000885648">
    <property type="component" value="Unassembled WGS sequence"/>
</dbReference>
<accession>A0A831PNW0</accession>
<dbReference type="InterPro" id="IPR002855">
    <property type="entry name" value="PPS/PS"/>
</dbReference>
<keyword evidence="3 5" id="KW-0067">ATP-binding</keyword>
<comment type="caution">
    <text evidence="6">The sequence shown here is derived from an EMBL/GenBank/DDBJ whole genome shotgun (WGS) entry which is preliminary data.</text>
</comment>
<evidence type="ECO:0000313" key="6">
    <source>
        <dbReference type="EMBL" id="HDS63289.1"/>
    </source>
</evidence>
<feature type="binding site" evidence="5">
    <location>
        <begin position="176"/>
        <end position="178"/>
    </location>
    <ligand>
        <name>ATP</name>
        <dbReference type="ChEBI" id="CHEBI:30616"/>
    </ligand>
</feature>